<protein>
    <submittedName>
        <fullName evidence="1">Uncharacterized protein</fullName>
    </submittedName>
</protein>
<reference evidence="1" key="1">
    <citation type="submission" date="2024-02" db="EMBL/GenBank/DDBJ databases">
        <title>Metagenome Assembled Genome of Zalaria obscura JY119.</title>
        <authorList>
            <person name="Vighnesh L."/>
            <person name="Jagadeeshwari U."/>
            <person name="Venkata Ramana C."/>
            <person name="Sasikala C."/>
        </authorList>
    </citation>
    <scope>NUCLEOTIDE SEQUENCE</scope>
    <source>
        <strain evidence="1">JY119</strain>
    </source>
</reference>
<evidence type="ECO:0000313" key="1">
    <source>
        <dbReference type="EMBL" id="KAK8200922.1"/>
    </source>
</evidence>
<accession>A0ACC3SBP3</accession>
<evidence type="ECO:0000313" key="2">
    <source>
        <dbReference type="Proteomes" id="UP001320706"/>
    </source>
</evidence>
<gene>
    <name evidence="1" type="ORF">M8818_006241</name>
</gene>
<comment type="caution">
    <text evidence="1">The sequence shown here is derived from an EMBL/GenBank/DDBJ whole genome shotgun (WGS) entry which is preliminary data.</text>
</comment>
<name>A0ACC3SBP3_9PEZI</name>
<keyword evidence="2" id="KW-1185">Reference proteome</keyword>
<dbReference type="EMBL" id="JAMKPW020000038">
    <property type="protein sequence ID" value="KAK8200922.1"/>
    <property type="molecule type" value="Genomic_DNA"/>
</dbReference>
<sequence>MKLVPLSQYHRTAPIHLGPPVYSLDNTCSLLHQTLMTIPRASSLLSDGDLSTTVGSPTRGSWGNRYRSSITSTNYNTTATPRSFQESAEHGPSIVRKPDRYLRTIPTYINAVKMSPESGIYPRRLHSRKSSISGPPPASRPTPAGPTTFFLRSERDMKHSPQAAPAAQDDRVKEEVEQTTSPVISPKSMADSSYGVQSLEDALGEAFPSDNTSSESRIREPRLPSLQTTEPLNVGPSVEGSMLAGRKRKAGNPVHPKIAAAAQRIISSEHSPTRSSSLASHARVSSSPLRDLLRKTSNTSLDQPPTPLRLSPQPDSGVSSTPRSSSVRSFRLSDEEGSVIDDSSSQILQSSSGEEEDEEEETPLGNAAGCIQARGGAEEAGDGPQLVMPSLAMPSRRPFTERGQRMGRLKVLVAGSAGSGKTSLISSICRSCEDIVHVDPVGGNSSPSLLTRSLRKDSAVDETKLYERTLQITELHASTKAYPSWWSEMEESRVLRRRKSMGDVVLDRNICFIDTPGWADSHINNEEFVEAGTERVIAYIKQRLQQNATLGSMSDSDLLSVLSGGGGCQIDAVLYLFAPDTKAIDPAELETVQRISTLTNLIPVISHADAYPDDILTATKATISSQLIGASIRTFTFSQSISEALSAPSNAIFAVSSALGSDSDNMDASLLMAPDYVQPLAPSELPQLIDNLFDPDTIPWLRHTAVRKFLAWRRLELANSLDLRKQQLLNPSYPPRAVTPMPTDSITSVSAYADTAFGSVCSDPSQVLVPYVNSSFYNDASSNHSSIPPANQISRYTARRALNSPDTDLGQVRLAKWAEDLQHDLDFDRHRQHSQPDRNRTPEWLRDGVTISIPSEKKREQQLVRHNGKQKHHSRSRSALGFGMDPSDPLGILAFGQRFSRRGWVFLRLLGLGATLGAGAVWVVRNWGVVTELLGVGDGVPGGQEQRNGVGVGTEGWWEGWDWRGLFG</sequence>
<dbReference type="Proteomes" id="UP001320706">
    <property type="component" value="Unassembled WGS sequence"/>
</dbReference>
<proteinExistence type="predicted"/>
<organism evidence="1 2">
    <name type="scientific">Zalaria obscura</name>
    <dbReference type="NCBI Taxonomy" id="2024903"/>
    <lineage>
        <taxon>Eukaryota</taxon>
        <taxon>Fungi</taxon>
        <taxon>Dikarya</taxon>
        <taxon>Ascomycota</taxon>
        <taxon>Pezizomycotina</taxon>
        <taxon>Dothideomycetes</taxon>
        <taxon>Dothideomycetidae</taxon>
        <taxon>Dothideales</taxon>
        <taxon>Zalariaceae</taxon>
        <taxon>Zalaria</taxon>
    </lineage>
</organism>